<dbReference type="InterPro" id="IPR036291">
    <property type="entry name" value="NAD(P)-bd_dom_sf"/>
</dbReference>
<accession>A0ABW3HEG1</accession>
<organism evidence="6 7">
    <name type="scientific">Sphingomonas canadensis</name>
    <dbReference type="NCBI Taxonomy" id="1219257"/>
    <lineage>
        <taxon>Bacteria</taxon>
        <taxon>Pseudomonadati</taxon>
        <taxon>Pseudomonadota</taxon>
        <taxon>Alphaproteobacteria</taxon>
        <taxon>Sphingomonadales</taxon>
        <taxon>Sphingomonadaceae</taxon>
        <taxon>Sphingomonas</taxon>
    </lineage>
</organism>
<reference evidence="7" key="1">
    <citation type="journal article" date="2019" name="Int. J. Syst. Evol. Microbiol.">
        <title>The Global Catalogue of Microorganisms (GCM) 10K type strain sequencing project: providing services to taxonomists for standard genome sequencing and annotation.</title>
        <authorList>
            <consortium name="The Broad Institute Genomics Platform"/>
            <consortium name="The Broad Institute Genome Sequencing Center for Infectious Disease"/>
            <person name="Wu L."/>
            <person name="Ma J."/>
        </authorList>
    </citation>
    <scope>NUCLEOTIDE SEQUENCE [LARGE SCALE GENOMIC DNA]</scope>
    <source>
        <strain evidence="7">CCUG 62982</strain>
    </source>
</reference>
<protein>
    <submittedName>
        <fullName evidence="6">NAD(P)-dependent oxidoreductase</fullName>
    </submittedName>
</protein>
<sequence>MPRVAVTLPYFDFFPDLCDELAARYPGTRFPEGRRLLQGDALAEYLQGYDTAVIGVQRFTEDVLSRCPDLKVISLCSAGVDHIDPALLNRHGIRMWWTAGINKVSVSELAVSYMVLALRRVHQFSAVLRAGQWAGPMGFGGDLRGKTVGVHGVGHIGKAVIELLQPYGVHILACDRVDISAFAARFANVEVVGQDALWERSDVVSIHLSRNRSTLGLYDGAVLDRMKPGAVLINCARGGLVDEAALAERLESGHIAGAAFDVFAAEPANGNPLLDLPNFLGSPHIGATTRESWRAMLRSGMAGIERAYEPVPGAYPFD</sequence>
<comment type="caution">
    <text evidence="6">The sequence shown here is derived from an EMBL/GenBank/DDBJ whole genome shotgun (WGS) entry which is preliminary data.</text>
</comment>
<evidence type="ECO:0000256" key="1">
    <source>
        <dbReference type="ARBA" id="ARBA00023002"/>
    </source>
</evidence>
<dbReference type="PROSITE" id="PS00671">
    <property type="entry name" value="D_2_HYDROXYACID_DH_3"/>
    <property type="match status" value="1"/>
</dbReference>
<comment type="similarity">
    <text evidence="3">Belongs to the D-isomer specific 2-hydroxyacid dehydrogenase family.</text>
</comment>
<keyword evidence="1 3" id="KW-0560">Oxidoreductase</keyword>
<evidence type="ECO:0000259" key="4">
    <source>
        <dbReference type="Pfam" id="PF00389"/>
    </source>
</evidence>
<evidence type="ECO:0000256" key="2">
    <source>
        <dbReference type="ARBA" id="ARBA00023027"/>
    </source>
</evidence>
<dbReference type="InterPro" id="IPR050223">
    <property type="entry name" value="D-isomer_2-hydroxyacid_DH"/>
</dbReference>
<evidence type="ECO:0000259" key="5">
    <source>
        <dbReference type="Pfam" id="PF02826"/>
    </source>
</evidence>
<dbReference type="EMBL" id="JBHTJG010000009">
    <property type="protein sequence ID" value="MFD0947887.1"/>
    <property type="molecule type" value="Genomic_DNA"/>
</dbReference>
<dbReference type="PANTHER" id="PTHR10996:SF178">
    <property type="entry name" value="2-HYDROXYACID DEHYDROGENASE YGL185C-RELATED"/>
    <property type="match status" value="1"/>
</dbReference>
<dbReference type="InterPro" id="IPR006140">
    <property type="entry name" value="D-isomer_DH_NAD-bd"/>
</dbReference>
<evidence type="ECO:0000313" key="6">
    <source>
        <dbReference type="EMBL" id="MFD0947887.1"/>
    </source>
</evidence>
<dbReference type="Proteomes" id="UP001596977">
    <property type="component" value="Unassembled WGS sequence"/>
</dbReference>
<keyword evidence="2" id="KW-0520">NAD</keyword>
<dbReference type="InterPro" id="IPR006139">
    <property type="entry name" value="D-isomer_2_OHA_DH_cat_dom"/>
</dbReference>
<evidence type="ECO:0000256" key="3">
    <source>
        <dbReference type="RuleBase" id="RU003719"/>
    </source>
</evidence>
<feature type="domain" description="D-isomer specific 2-hydroxyacid dehydrogenase catalytic" evidence="4">
    <location>
        <begin position="39"/>
        <end position="299"/>
    </location>
</feature>
<dbReference type="SUPFAM" id="SSF52283">
    <property type="entry name" value="Formate/glycerate dehydrogenase catalytic domain-like"/>
    <property type="match status" value="1"/>
</dbReference>
<evidence type="ECO:0000313" key="7">
    <source>
        <dbReference type="Proteomes" id="UP001596977"/>
    </source>
</evidence>
<dbReference type="Gene3D" id="3.40.50.720">
    <property type="entry name" value="NAD(P)-binding Rossmann-like Domain"/>
    <property type="match status" value="2"/>
</dbReference>
<proteinExistence type="inferred from homology"/>
<dbReference type="InterPro" id="IPR029753">
    <property type="entry name" value="D-isomer_DH_CS"/>
</dbReference>
<dbReference type="SUPFAM" id="SSF51735">
    <property type="entry name" value="NAD(P)-binding Rossmann-fold domains"/>
    <property type="match status" value="1"/>
</dbReference>
<gene>
    <name evidence="6" type="ORF">ACFQ1E_16210</name>
</gene>
<dbReference type="RefSeq" id="WP_264945648.1">
    <property type="nucleotide sequence ID" value="NZ_JAPDRA010000009.1"/>
</dbReference>
<dbReference type="Pfam" id="PF02826">
    <property type="entry name" value="2-Hacid_dh_C"/>
    <property type="match status" value="1"/>
</dbReference>
<dbReference type="PANTHER" id="PTHR10996">
    <property type="entry name" value="2-HYDROXYACID DEHYDROGENASE-RELATED"/>
    <property type="match status" value="1"/>
</dbReference>
<dbReference type="Pfam" id="PF00389">
    <property type="entry name" value="2-Hacid_dh"/>
    <property type="match status" value="1"/>
</dbReference>
<name>A0ABW3HEG1_9SPHN</name>
<keyword evidence="7" id="KW-1185">Reference proteome</keyword>
<feature type="domain" description="D-isomer specific 2-hydroxyacid dehydrogenase NAD-binding" evidence="5">
    <location>
        <begin position="112"/>
        <end position="286"/>
    </location>
</feature>